<keyword evidence="6" id="KW-1185">Reference proteome</keyword>
<proteinExistence type="inferred from homology"/>
<dbReference type="CDD" id="cd12168">
    <property type="entry name" value="Mand_dh_like"/>
    <property type="match status" value="1"/>
</dbReference>
<dbReference type="PANTHER" id="PTHR10996">
    <property type="entry name" value="2-HYDROXYACID DEHYDROGENASE-RELATED"/>
    <property type="match status" value="1"/>
</dbReference>
<gene>
    <name evidence="5" type="ORF">N7450_011025</name>
</gene>
<evidence type="ECO:0008006" key="7">
    <source>
        <dbReference type="Google" id="ProtNLM"/>
    </source>
</evidence>
<sequence length="351" mass="38597">MTSTKPIILHLGDPIEFNKDLYSQIANDFTVIRPSLEERQRGAFLEALREKKWGDFQAIFRPFWNTGGEMGRWDAELIPLLPPSLKVYASAGAGYDWMDVDILAENGILYCNGAQASSEAVADMAIFHIISVCRNMQWSMDGARSGNSKLWLEAHQNTAATAHNPCTQTLGIIGLGNIGYPSTIARKAYACFGMKIFYHDLYRKSREQEHAVDASFCESLAELLAVADCVVLATPFGGSQLITKQTLAKFKKGSKFINIARGSLVDEIALVDALKSGHLSAAGLDVHENEPNVNKDLAQMRNVTLTAHTAGGAVETQIGFERLSMENVQRVLSGNEPLTPVNRHLMKPQRS</sequence>
<dbReference type="InterPro" id="IPR006139">
    <property type="entry name" value="D-isomer_2_OHA_DH_cat_dom"/>
</dbReference>
<dbReference type="Pfam" id="PF02826">
    <property type="entry name" value="2-Hacid_dh_C"/>
    <property type="match status" value="1"/>
</dbReference>
<dbReference type="Pfam" id="PF00389">
    <property type="entry name" value="2-Hacid_dh"/>
    <property type="match status" value="1"/>
</dbReference>
<dbReference type="SUPFAM" id="SSF52283">
    <property type="entry name" value="Formate/glycerate dehydrogenase catalytic domain-like"/>
    <property type="match status" value="1"/>
</dbReference>
<evidence type="ECO:0000313" key="6">
    <source>
        <dbReference type="Proteomes" id="UP001216150"/>
    </source>
</evidence>
<accession>A0AAD6D952</accession>
<protein>
    <recommendedName>
        <fullName evidence="7">D-mandelate dehydrogenase</fullName>
    </recommendedName>
</protein>
<evidence type="ECO:0000259" key="3">
    <source>
        <dbReference type="Pfam" id="PF00389"/>
    </source>
</evidence>
<evidence type="ECO:0000313" key="5">
    <source>
        <dbReference type="EMBL" id="KAJ5568539.1"/>
    </source>
</evidence>
<dbReference type="InterPro" id="IPR006140">
    <property type="entry name" value="D-isomer_DH_NAD-bd"/>
</dbReference>
<dbReference type="FunFam" id="3.40.50.720:FF:000526">
    <property type="entry name" value="D-mandelate dehydrogenase, putative"/>
    <property type="match status" value="1"/>
</dbReference>
<comment type="caution">
    <text evidence="5">The sequence shown here is derived from an EMBL/GenBank/DDBJ whole genome shotgun (WGS) entry which is preliminary data.</text>
</comment>
<dbReference type="GO" id="GO:0051287">
    <property type="term" value="F:NAD binding"/>
    <property type="evidence" value="ECO:0007669"/>
    <property type="project" value="InterPro"/>
</dbReference>
<feature type="domain" description="D-isomer specific 2-hydroxyacid dehydrogenase NAD-binding" evidence="4">
    <location>
        <begin position="128"/>
        <end position="310"/>
    </location>
</feature>
<dbReference type="Gene3D" id="3.40.50.720">
    <property type="entry name" value="NAD(P)-binding Rossmann-like Domain"/>
    <property type="match status" value="2"/>
</dbReference>
<feature type="domain" description="D-isomer specific 2-hydroxyacid dehydrogenase catalytic" evidence="3">
    <location>
        <begin position="73"/>
        <end position="342"/>
    </location>
</feature>
<evidence type="ECO:0000259" key="4">
    <source>
        <dbReference type="Pfam" id="PF02826"/>
    </source>
</evidence>
<dbReference type="InterPro" id="IPR050223">
    <property type="entry name" value="D-isomer_2-hydroxyacid_DH"/>
</dbReference>
<organism evidence="5 6">
    <name type="scientific">Penicillium hetheringtonii</name>
    <dbReference type="NCBI Taxonomy" id="911720"/>
    <lineage>
        <taxon>Eukaryota</taxon>
        <taxon>Fungi</taxon>
        <taxon>Dikarya</taxon>
        <taxon>Ascomycota</taxon>
        <taxon>Pezizomycotina</taxon>
        <taxon>Eurotiomycetes</taxon>
        <taxon>Eurotiomycetidae</taxon>
        <taxon>Eurotiales</taxon>
        <taxon>Aspergillaceae</taxon>
        <taxon>Penicillium</taxon>
    </lineage>
</organism>
<comment type="similarity">
    <text evidence="2">Belongs to the D-isomer specific 2-hydroxyacid dehydrogenase family.</text>
</comment>
<name>A0AAD6D952_9EURO</name>
<dbReference type="GO" id="GO:0030267">
    <property type="term" value="F:glyoxylate reductase (NADPH) activity"/>
    <property type="evidence" value="ECO:0007669"/>
    <property type="project" value="TreeGrafter"/>
</dbReference>
<keyword evidence="1 2" id="KW-0560">Oxidoreductase</keyword>
<dbReference type="Proteomes" id="UP001216150">
    <property type="component" value="Unassembled WGS sequence"/>
</dbReference>
<dbReference type="AlphaFoldDB" id="A0AAD6D952"/>
<evidence type="ECO:0000256" key="2">
    <source>
        <dbReference type="RuleBase" id="RU003719"/>
    </source>
</evidence>
<dbReference type="GO" id="GO:0016618">
    <property type="term" value="F:hydroxypyruvate reductase [NAD(P)H] activity"/>
    <property type="evidence" value="ECO:0007669"/>
    <property type="project" value="TreeGrafter"/>
</dbReference>
<dbReference type="SUPFAM" id="SSF51735">
    <property type="entry name" value="NAD(P)-binding Rossmann-fold domains"/>
    <property type="match status" value="1"/>
</dbReference>
<reference evidence="5 6" key="1">
    <citation type="journal article" date="2023" name="IMA Fungus">
        <title>Comparative genomic study of the Penicillium genus elucidates a diverse pangenome and 15 lateral gene transfer events.</title>
        <authorList>
            <person name="Petersen C."/>
            <person name="Sorensen T."/>
            <person name="Nielsen M.R."/>
            <person name="Sondergaard T.E."/>
            <person name="Sorensen J.L."/>
            <person name="Fitzpatrick D.A."/>
            <person name="Frisvad J.C."/>
            <person name="Nielsen K.L."/>
        </authorList>
    </citation>
    <scope>NUCLEOTIDE SEQUENCE [LARGE SCALE GENOMIC DNA]</scope>
    <source>
        <strain evidence="5 6">IBT 29057</strain>
    </source>
</reference>
<dbReference type="GO" id="GO:0005829">
    <property type="term" value="C:cytosol"/>
    <property type="evidence" value="ECO:0007669"/>
    <property type="project" value="TreeGrafter"/>
</dbReference>
<dbReference type="EMBL" id="JAQJAC010000010">
    <property type="protein sequence ID" value="KAJ5568539.1"/>
    <property type="molecule type" value="Genomic_DNA"/>
</dbReference>
<dbReference type="InterPro" id="IPR036291">
    <property type="entry name" value="NAD(P)-bd_dom_sf"/>
</dbReference>
<dbReference type="PANTHER" id="PTHR10996:SF281">
    <property type="entry name" value="D-ISOMER SPECIFIC 2-HYDROXYACID DEHYDROGENASE NAD-BINDING DOMAIN-CONTAINING PROTEIN-RELATED"/>
    <property type="match status" value="1"/>
</dbReference>
<evidence type="ECO:0000256" key="1">
    <source>
        <dbReference type="ARBA" id="ARBA00023002"/>
    </source>
</evidence>